<dbReference type="NCBIfam" id="NF046065">
    <property type="entry name" value="MtxRegRemB"/>
    <property type="match status" value="1"/>
</dbReference>
<dbReference type="InterPro" id="IPR007169">
    <property type="entry name" value="RemA-like"/>
</dbReference>
<evidence type="ECO:0000313" key="1">
    <source>
        <dbReference type="EMBL" id="SKA25532.1"/>
    </source>
</evidence>
<reference evidence="2" key="1">
    <citation type="submission" date="2017-02" db="EMBL/GenBank/DDBJ databases">
        <authorList>
            <person name="Varghese N."/>
            <person name="Submissions S."/>
        </authorList>
    </citation>
    <scope>NUCLEOTIDE SEQUENCE [LARGE SCALE GENOMIC DNA]</scope>
    <source>
        <strain evidence="2">DSM 16521</strain>
    </source>
</reference>
<gene>
    <name evidence="1" type="ORF">SAMN02745885_02569</name>
</gene>
<dbReference type="Proteomes" id="UP000189933">
    <property type="component" value="Unassembled WGS sequence"/>
</dbReference>
<keyword evidence="2" id="KW-1185">Reference proteome</keyword>
<name>A0A1T4SBE5_9FIRM</name>
<dbReference type="AlphaFoldDB" id="A0A1T4SBE5"/>
<sequence>MFLHLGNDVVIPLKEVIAIIDLHKDEKKLSEINQEFLQVAEEEGFIELVGEENKIKSFIITNKKIYLSPISSATLRKRSGYSPG</sequence>
<dbReference type="Pfam" id="PF04025">
    <property type="entry name" value="RemA-like"/>
    <property type="match status" value="1"/>
</dbReference>
<evidence type="ECO:0008006" key="3">
    <source>
        <dbReference type="Google" id="ProtNLM"/>
    </source>
</evidence>
<dbReference type="EMBL" id="FUXM01000049">
    <property type="protein sequence ID" value="SKA25532.1"/>
    <property type="molecule type" value="Genomic_DNA"/>
</dbReference>
<accession>A0A1T4SBE5</accession>
<proteinExistence type="predicted"/>
<dbReference type="RefSeq" id="WP_078666537.1">
    <property type="nucleotide sequence ID" value="NZ_FUXM01000049.1"/>
</dbReference>
<organism evidence="1 2">
    <name type="scientific">Carboxydocella sporoproducens DSM 16521</name>
    <dbReference type="NCBI Taxonomy" id="1121270"/>
    <lineage>
        <taxon>Bacteria</taxon>
        <taxon>Bacillati</taxon>
        <taxon>Bacillota</taxon>
        <taxon>Clostridia</taxon>
        <taxon>Eubacteriales</taxon>
        <taxon>Clostridiales Family XVI. Incertae Sedis</taxon>
        <taxon>Carboxydocella</taxon>
    </lineage>
</organism>
<evidence type="ECO:0000313" key="2">
    <source>
        <dbReference type="Proteomes" id="UP000189933"/>
    </source>
</evidence>
<dbReference type="OrthoDB" id="9811390at2"/>
<protein>
    <recommendedName>
        <fullName evidence="3">DUF370 domain-containing protein</fullName>
    </recommendedName>
</protein>